<dbReference type="Pfam" id="PF02811">
    <property type="entry name" value="PHP"/>
    <property type="match status" value="1"/>
</dbReference>
<comment type="function">
    <text evidence="20">Repair polymerase that plays a key role in base-excision repair. During this process, the damaged base is excised by specific DNA glycosylases, the DNA backbone is nicked at the abasic site by an apurinic/apyrimidic (AP) endonuclease, and POLB removes 5'-deoxyribose-phosphate from the preincised AP site acting as a 5'-deoxyribose-phosphate lyase (5'-dRP lyase); through its DNA polymerase activity, it adds one nucleotide to the 3' end of the arising single-nucleotide gap. Conducts 'gap-filling' DNA synthesis in a stepwise distributive fashion rather than in a processive fashion as for other DNA polymerases. It is also able to cleave sugar-phosphate bonds 3' to an intact AP site, acting as an AP lyase.</text>
</comment>
<feature type="domain" description="Polymerase/histidinol phosphatase N-terminal" evidence="24">
    <location>
        <begin position="339"/>
        <end position="418"/>
    </location>
</feature>
<gene>
    <name evidence="26" type="ORF">RxyAA322_28760</name>
</gene>
<evidence type="ECO:0000256" key="19">
    <source>
        <dbReference type="ARBA" id="ARBA00044678"/>
    </source>
</evidence>
<dbReference type="InterPro" id="IPR037160">
    <property type="entry name" value="DNA_Pol_thumb_sf"/>
</dbReference>
<dbReference type="GO" id="GO:0140078">
    <property type="term" value="F:class I DNA-(apurinic or apyrimidinic site) endonuclease activity"/>
    <property type="evidence" value="ECO:0007669"/>
    <property type="project" value="UniProtKB-EC"/>
</dbReference>
<dbReference type="InterPro" id="IPR002008">
    <property type="entry name" value="DNA_pol_X_beta-like"/>
</dbReference>
<dbReference type="InterPro" id="IPR047967">
    <property type="entry name" value="PolX_PHP"/>
</dbReference>
<dbReference type="SUPFAM" id="SSF158702">
    <property type="entry name" value="Sec63 N-terminal domain-like"/>
    <property type="match status" value="1"/>
</dbReference>
<dbReference type="Gene3D" id="1.10.150.20">
    <property type="entry name" value="5' to 3' exonuclease, C-terminal subdomain"/>
    <property type="match status" value="1"/>
</dbReference>
<keyword evidence="22" id="KW-0175">Coiled coil</keyword>
<sequence>MPIHNAEIAAILHEVADLLEIEGENPFRVRAYREAARTVENHPRSLAEMVGKGESLTRLPGIGEDLAGKIREIVRTGTLRQTEELRERVPPGLRSLLGVPGLGPRRVRELHRRLGITSAAELERAAREGRVRRLPGFGEKTERNILEALSRGETPRRFRLASAEPAARALEEHLRGCAAVREVVVAGSFRRRKETVGDLDVVACSHDGRRVVEHFVAFGGVERVVSRGGTRSSVVLKDGLEVDLRVVPEESFGAALLYFTGAQPHHVALRDMALQKKLKLNEYGLFRGEERVAGRTEAEVYGALGLRYIEPELREYRGEIEAASEDALPELLTREDIRGDLHSHTTATDGRNSLEEMARAAEERGYEYLAITDHSRRLRVARGLDERRLREQMEQIDRLNEELEGITLLKGAEVDILEDGSLDLPDGVLRELDVVICSVHHKLRLPEREQTRRVLRALANPNVNILAHPTGRLIGRREPCELDVERVMEAAVERGCILELNANPERLDLNDAHCRLAKEMGVRIAVSTDAHGTNELANIRFGVGQARRGWLEREDVVNTRSLGELRRLLRREGA</sequence>
<dbReference type="GO" id="GO:0005829">
    <property type="term" value="C:cytosol"/>
    <property type="evidence" value="ECO:0007669"/>
    <property type="project" value="TreeGrafter"/>
</dbReference>
<dbReference type="InterPro" id="IPR050243">
    <property type="entry name" value="PHP_phosphatase"/>
</dbReference>
<evidence type="ECO:0000256" key="9">
    <source>
        <dbReference type="ARBA" id="ARBA00022695"/>
    </source>
</evidence>
<feature type="domain" description="Helix-hairpin-helix DNA-binding motif class 1" evidence="23">
    <location>
        <begin position="129"/>
        <end position="148"/>
    </location>
</feature>
<dbReference type="Pfam" id="PF14520">
    <property type="entry name" value="HHH_5"/>
    <property type="match status" value="1"/>
</dbReference>
<keyword evidence="11" id="KW-0227">DNA damage</keyword>
<evidence type="ECO:0000259" key="23">
    <source>
        <dbReference type="SMART" id="SM00278"/>
    </source>
</evidence>
<dbReference type="Gene3D" id="3.20.20.140">
    <property type="entry name" value="Metal-dependent hydrolases"/>
    <property type="match status" value="1"/>
</dbReference>
<evidence type="ECO:0000256" key="5">
    <source>
        <dbReference type="ARBA" id="ARBA00020020"/>
    </source>
</evidence>
<dbReference type="Gene3D" id="3.30.460.10">
    <property type="entry name" value="Beta Polymerase, domain 2"/>
    <property type="match status" value="1"/>
</dbReference>
<dbReference type="SMART" id="SM00483">
    <property type="entry name" value="POLXc"/>
    <property type="match status" value="1"/>
</dbReference>
<evidence type="ECO:0000256" key="13">
    <source>
        <dbReference type="ARBA" id="ARBA00022932"/>
    </source>
</evidence>
<evidence type="ECO:0000256" key="7">
    <source>
        <dbReference type="ARBA" id="ARBA00022634"/>
    </source>
</evidence>
<dbReference type="InterPro" id="IPR010996">
    <property type="entry name" value="HHH_MUS81"/>
</dbReference>
<dbReference type="InterPro" id="IPR016195">
    <property type="entry name" value="Pol/histidinol_Pase-like"/>
</dbReference>
<dbReference type="GO" id="GO:0008270">
    <property type="term" value="F:zinc ion binding"/>
    <property type="evidence" value="ECO:0007669"/>
    <property type="project" value="TreeGrafter"/>
</dbReference>
<keyword evidence="6" id="KW-0488">Methylation</keyword>
<dbReference type="InterPro" id="IPR029398">
    <property type="entry name" value="PolB_thumb"/>
</dbReference>
<keyword evidence="10" id="KW-0235">DNA replication</keyword>
<keyword evidence="8" id="KW-0808">Transferase</keyword>
<dbReference type="InterPro" id="IPR022311">
    <property type="entry name" value="PolX-like"/>
</dbReference>
<evidence type="ECO:0000256" key="21">
    <source>
        <dbReference type="ARBA" id="ARBA00049244"/>
    </source>
</evidence>
<keyword evidence="7" id="KW-0237">DNA synthesis</keyword>
<dbReference type="GO" id="GO:0004527">
    <property type="term" value="F:exonuclease activity"/>
    <property type="evidence" value="ECO:0007669"/>
    <property type="project" value="UniProtKB-KW"/>
</dbReference>
<dbReference type="EC" id="4.2.99.18" evidence="4"/>
<keyword evidence="27" id="KW-1185">Reference proteome</keyword>
<dbReference type="Pfam" id="PF14791">
    <property type="entry name" value="DNA_pol_B_thumb"/>
    <property type="match status" value="1"/>
</dbReference>
<dbReference type="AlphaFoldDB" id="A0A510HM18"/>
<feature type="coiled-coil region" evidence="22">
    <location>
        <begin position="382"/>
        <end position="409"/>
    </location>
</feature>
<dbReference type="SMART" id="SM00278">
    <property type="entry name" value="HhH1"/>
    <property type="match status" value="3"/>
</dbReference>
<evidence type="ECO:0000256" key="22">
    <source>
        <dbReference type="SAM" id="Coils"/>
    </source>
</evidence>
<evidence type="ECO:0000256" key="18">
    <source>
        <dbReference type="ARBA" id="ARBA00044632"/>
    </source>
</evidence>
<comment type="catalytic activity">
    <reaction evidence="21">
        <text>DNA(n) + a 2'-deoxyribonucleoside 5'-triphosphate = DNA(n+1) + diphosphate</text>
        <dbReference type="Rhea" id="RHEA:22508"/>
        <dbReference type="Rhea" id="RHEA-COMP:17339"/>
        <dbReference type="Rhea" id="RHEA-COMP:17340"/>
        <dbReference type="ChEBI" id="CHEBI:33019"/>
        <dbReference type="ChEBI" id="CHEBI:61560"/>
        <dbReference type="ChEBI" id="CHEBI:173112"/>
        <dbReference type="EC" id="2.7.7.7"/>
    </reaction>
</comment>
<dbReference type="InterPro" id="IPR003141">
    <property type="entry name" value="Pol/His_phosphatase_N"/>
</dbReference>
<keyword evidence="26" id="KW-0378">Hydrolase</keyword>
<dbReference type="PANTHER" id="PTHR36928:SF1">
    <property type="entry name" value="PHOSPHATASE YCDX-RELATED"/>
    <property type="match status" value="1"/>
</dbReference>
<keyword evidence="9" id="KW-0548">Nucleotidyltransferase</keyword>
<comment type="catalytic activity">
    <reaction evidence="18">
        <text>2'-deoxyribonucleotide-(2'-deoxyribose 5'-phosphate)-2'-deoxyribonucleotide-DNA = a 3'-end 2'-deoxyribonucleotide-(2,3-dehydro-2,3-deoxyribose 5'-phosphate)-DNA + a 5'-end 5'-phospho-2'-deoxyribonucleoside-DNA + H(+)</text>
        <dbReference type="Rhea" id="RHEA:66592"/>
        <dbReference type="Rhea" id="RHEA-COMP:13180"/>
        <dbReference type="Rhea" id="RHEA-COMP:16897"/>
        <dbReference type="Rhea" id="RHEA-COMP:17067"/>
        <dbReference type="ChEBI" id="CHEBI:15378"/>
        <dbReference type="ChEBI" id="CHEBI:136412"/>
        <dbReference type="ChEBI" id="CHEBI:157695"/>
        <dbReference type="ChEBI" id="CHEBI:167181"/>
        <dbReference type="EC" id="4.2.99.18"/>
    </reaction>
</comment>
<proteinExistence type="predicted"/>
<dbReference type="InterPro" id="IPR004013">
    <property type="entry name" value="PHP_dom"/>
</dbReference>
<evidence type="ECO:0000256" key="1">
    <source>
        <dbReference type="ARBA" id="ARBA00001946"/>
    </source>
</evidence>
<dbReference type="CDD" id="cd00141">
    <property type="entry name" value="NT_POLXc"/>
    <property type="match status" value="1"/>
</dbReference>
<evidence type="ECO:0000256" key="14">
    <source>
        <dbReference type="ARBA" id="ARBA00023053"/>
    </source>
</evidence>
<keyword evidence="12" id="KW-0832">Ubl conjugation</keyword>
<keyword evidence="26" id="KW-0269">Exonuclease</keyword>
<evidence type="ECO:0000256" key="11">
    <source>
        <dbReference type="ARBA" id="ARBA00022763"/>
    </source>
</evidence>
<organism evidence="26 27">
    <name type="scientific">Rubrobacter xylanophilus</name>
    <dbReference type="NCBI Taxonomy" id="49319"/>
    <lineage>
        <taxon>Bacteria</taxon>
        <taxon>Bacillati</taxon>
        <taxon>Actinomycetota</taxon>
        <taxon>Rubrobacteria</taxon>
        <taxon>Rubrobacterales</taxon>
        <taxon>Rubrobacteraceae</taxon>
        <taxon>Rubrobacter</taxon>
    </lineage>
</organism>
<dbReference type="EMBL" id="AP019791">
    <property type="protein sequence ID" value="BBL81022.1"/>
    <property type="molecule type" value="Genomic_DNA"/>
</dbReference>
<evidence type="ECO:0000256" key="15">
    <source>
        <dbReference type="ARBA" id="ARBA00023204"/>
    </source>
</evidence>
<evidence type="ECO:0000256" key="20">
    <source>
        <dbReference type="ARBA" id="ARBA00045548"/>
    </source>
</evidence>
<dbReference type="Gene3D" id="3.30.210.10">
    <property type="entry name" value="DNA polymerase, thumb domain"/>
    <property type="match status" value="1"/>
</dbReference>
<dbReference type="PIRSF" id="PIRSF005047">
    <property type="entry name" value="UCP005047_YshC"/>
    <property type="match status" value="1"/>
</dbReference>
<dbReference type="SUPFAM" id="SSF89550">
    <property type="entry name" value="PHP domain-like"/>
    <property type="match status" value="1"/>
</dbReference>
<evidence type="ECO:0000256" key="4">
    <source>
        <dbReference type="ARBA" id="ARBA00012720"/>
    </source>
</evidence>
<dbReference type="GO" id="GO:0003677">
    <property type="term" value="F:DNA binding"/>
    <property type="evidence" value="ECO:0007669"/>
    <property type="project" value="InterPro"/>
</dbReference>
<evidence type="ECO:0000259" key="25">
    <source>
        <dbReference type="SMART" id="SM00483"/>
    </source>
</evidence>
<evidence type="ECO:0000256" key="2">
    <source>
        <dbReference type="ARBA" id="ARBA00004496"/>
    </source>
</evidence>
<keyword evidence="14" id="KW-0915">Sodium</keyword>
<dbReference type="NCBIfam" id="NF006375">
    <property type="entry name" value="PRK08609.1"/>
    <property type="match status" value="1"/>
</dbReference>
<comment type="subcellular location">
    <subcellularLocation>
        <location evidence="2">Cytoplasm</location>
    </subcellularLocation>
</comment>
<comment type="cofactor">
    <cofactor evidence="1">
        <name>Mg(2+)</name>
        <dbReference type="ChEBI" id="CHEBI:18420"/>
    </cofactor>
</comment>
<dbReference type="GO" id="GO:0006281">
    <property type="term" value="P:DNA repair"/>
    <property type="evidence" value="ECO:0007669"/>
    <property type="project" value="UniProtKB-KW"/>
</dbReference>
<evidence type="ECO:0000259" key="24">
    <source>
        <dbReference type="SMART" id="SM00481"/>
    </source>
</evidence>
<keyword evidence="15" id="KW-0234">DNA repair</keyword>
<keyword evidence="26" id="KW-0540">Nuclease</keyword>
<name>A0A510HM18_9ACTN</name>
<evidence type="ECO:0000256" key="3">
    <source>
        <dbReference type="ARBA" id="ARBA00012417"/>
    </source>
</evidence>
<comment type="catalytic activity">
    <reaction evidence="19">
        <text>a 5'-end 2'-deoxyribose-2'-deoxyribonucleotide-DNA = (2E,4S)-4-hydroxypenten-2-al-5-phosphate + a 5'-end 5'-phospho-2'-deoxyribonucleoside-DNA + H(+)</text>
        <dbReference type="Rhea" id="RHEA:76255"/>
        <dbReference type="Rhea" id="RHEA-COMP:13180"/>
        <dbReference type="Rhea" id="RHEA-COMP:18657"/>
        <dbReference type="ChEBI" id="CHEBI:15378"/>
        <dbReference type="ChEBI" id="CHEBI:136412"/>
        <dbReference type="ChEBI" id="CHEBI:195194"/>
        <dbReference type="ChEBI" id="CHEBI:195195"/>
    </reaction>
</comment>
<evidence type="ECO:0000256" key="12">
    <source>
        <dbReference type="ARBA" id="ARBA00022843"/>
    </source>
</evidence>
<dbReference type="PRINTS" id="PR00870">
    <property type="entry name" value="DNAPOLXBETA"/>
</dbReference>
<dbReference type="GO" id="GO:0042578">
    <property type="term" value="F:phosphoric ester hydrolase activity"/>
    <property type="evidence" value="ECO:0007669"/>
    <property type="project" value="TreeGrafter"/>
</dbReference>
<evidence type="ECO:0000256" key="8">
    <source>
        <dbReference type="ARBA" id="ARBA00022679"/>
    </source>
</evidence>
<evidence type="ECO:0000313" key="27">
    <source>
        <dbReference type="Proteomes" id="UP000318065"/>
    </source>
</evidence>
<evidence type="ECO:0000256" key="10">
    <source>
        <dbReference type="ARBA" id="ARBA00022705"/>
    </source>
</evidence>
<evidence type="ECO:0000256" key="16">
    <source>
        <dbReference type="ARBA" id="ARBA00035717"/>
    </source>
</evidence>
<dbReference type="OrthoDB" id="9808747at2"/>
<evidence type="ECO:0000256" key="17">
    <source>
        <dbReference type="ARBA" id="ARBA00035726"/>
    </source>
</evidence>
<dbReference type="PANTHER" id="PTHR36928">
    <property type="entry name" value="PHOSPHATASE YCDX-RELATED"/>
    <property type="match status" value="1"/>
</dbReference>
<dbReference type="SUPFAM" id="SSF47802">
    <property type="entry name" value="DNA polymerase beta, N-terminal domain-like"/>
    <property type="match status" value="1"/>
</dbReference>
<dbReference type="FunFam" id="3.20.20.140:FF:000047">
    <property type="entry name" value="PHP domain-containing protein"/>
    <property type="match status" value="1"/>
</dbReference>
<evidence type="ECO:0000256" key="6">
    <source>
        <dbReference type="ARBA" id="ARBA00022481"/>
    </source>
</evidence>
<feature type="domain" description="Helix-hairpin-helix DNA-binding motif class 1" evidence="23">
    <location>
        <begin position="94"/>
        <end position="113"/>
    </location>
</feature>
<dbReference type="RefSeq" id="WP_143528956.1">
    <property type="nucleotide sequence ID" value="NZ_AP019791.1"/>
</dbReference>
<accession>A0A510HM18</accession>
<keyword evidence="13" id="KW-0239">DNA-directed DNA polymerase</keyword>
<dbReference type="InterPro" id="IPR002054">
    <property type="entry name" value="DNA-dir_DNA_pol_X"/>
</dbReference>
<feature type="domain" description="Helix-hairpin-helix DNA-binding motif class 1" evidence="23">
    <location>
        <begin position="54"/>
        <end position="73"/>
    </location>
</feature>
<dbReference type="InterPro" id="IPR003583">
    <property type="entry name" value="Hlx-hairpin-Hlx_DNA-bd_motif"/>
</dbReference>
<reference evidence="26" key="1">
    <citation type="journal article" date="2019" name="Microbiol. Resour. Announc.">
        <title>Complete Genome Sequence of Rubrobacter xylanophilus Strain AA3-22, Isolated from Arima Onsen in Japan.</title>
        <authorList>
            <person name="Tomariguchi N."/>
            <person name="Miyazaki K."/>
        </authorList>
    </citation>
    <scope>NUCLEOTIDE SEQUENCE [LARGE SCALE GENOMIC DNA]</scope>
    <source>
        <strain evidence="26">AA3-22</strain>
    </source>
</reference>
<dbReference type="CDD" id="cd07436">
    <property type="entry name" value="PHP_PolX"/>
    <property type="match status" value="1"/>
</dbReference>
<dbReference type="SMART" id="SM00481">
    <property type="entry name" value="POLIIIAc"/>
    <property type="match status" value="1"/>
</dbReference>
<dbReference type="InterPro" id="IPR043519">
    <property type="entry name" value="NT_sf"/>
</dbReference>
<dbReference type="InterPro" id="IPR027421">
    <property type="entry name" value="DNA_pol_lamdba_lyase_dom_sf"/>
</dbReference>
<dbReference type="GO" id="GO:0003887">
    <property type="term" value="F:DNA-directed DNA polymerase activity"/>
    <property type="evidence" value="ECO:0007669"/>
    <property type="project" value="UniProtKB-KW"/>
</dbReference>
<dbReference type="Gene3D" id="1.10.150.110">
    <property type="entry name" value="DNA polymerase beta, N-terminal domain-like"/>
    <property type="match status" value="1"/>
</dbReference>
<feature type="domain" description="DNA-directed DNA polymerase X" evidence="25">
    <location>
        <begin position="3"/>
        <end position="315"/>
    </location>
</feature>
<evidence type="ECO:0000313" key="26">
    <source>
        <dbReference type="EMBL" id="BBL81022.1"/>
    </source>
</evidence>
<dbReference type="SUPFAM" id="SSF81301">
    <property type="entry name" value="Nucleotidyltransferase"/>
    <property type="match status" value="1"/>
</dbReference>
<dbReference type="EC" id="2.7.7.7" evidence="3"/>
<dbReference type="Proteomes" id="UP000318065">
    <property type="component" value="Chromosome"/>
</dbReference>
<protein>
    <recommendedName>
        <fullName evidence="5">DNA polymerase beta</fullName>
        <ecNumber evidence="3">2.7.7.7</ecNumber>
        <ecNumber evidence="4">4.2.99.18</ecNumber>
    </recommendedName>
    <alternativeName>
        <fullName evidence="16">5'-deoxyribose-phosphate lyase</fullName>
    </alternativeName>
    <alternativeName>
        <fullName evidence="17">AP lyase</fullName>
    </alternativeName>
</protein>
<dbReference type="Pfam" id="PF14716">
    <property type="entry name" value="HHH_8"/>
    <property type="match status" value="1"/>
</dbReference>